<dbReference type="AlphaFoldDB" id="A0A2T5FZD6"/>
<dbReference type="Proteomes" id="UP000244162">
    <property type="component" value="Unassembled WGS sequence"/>
</dbReference>
<dbReference type="CDD" id="cd00580">
    <property type="entry name" value="CHMI"/>
    <property type="match status" value="1"/>
</dbReference>
<dbReference type="InterPro" id="IPR004220">
    <property type="entry name" value="5-COMe_2-OHmuconate_Isoase"/>
</dbReference>
<dbReference type="GO" id="GO:0008704">
    <property type="term" value="F:5-carboxymethyl-2-hydroxymuconate delta-isomerase activity"/>
    <property type="evidence" value="ECO:0007669"/>
    <property type="project" value="InterPro"/>
</dbReference>
<gene>
    <name evidence="1" type="ORF">CLG96_05675</name>
</gene>
<proteinExistence type="predicted"/>
<dbReference type="EMBL" id="NWBU01000005">
    <property type="protein sequence ID" value="PTQ12063.1"/>
    <property type="molecule type" value="Genomic_DNA"/>
</dbReference>
<keyword evidence="1" id="KW-0413">Isomerase</keyword>
<dbReference type="PANTHER" id="PTHR37950:SF1">
    <property type="entry name" value="4-HYDROXYPHENYLACETATE CATABOLISM PROTEIN"/>
    <property type="match status" value="1"/>
</dbReference>
<reference evidence="1 2" key="1">
    <citation type="submission" date="2017-09" db="EMBL/GenBank/DDBJ databases">
        <title>Sphingomonas panjinensis sp.nov., isolated from oil-contaminated soil.</title>
        <authorList>
            <person name="Wang L."/>
            <person name="Chen L."/>
        </authorList>
    </citation>
    <scope>NUCLEOTIDE SEQUENCE [LARGE SCALE GENOMIC DNA]</scope>
    <source>
        <strain evidence="1 2">FW-11</strain>
    </source>
</reference>
<dbReference type="OrthoDB" id="9814215at2"/>
<organism evidence="1 2">
    <name type="scientific">Sphingomonas oleivorans</name>
    <dbReference type="NCBI Taxonomy" id="1735121"/>
    <lineage>
        <taxon>Bacteria</taxon>
        <taxon>Pseudomonadati</taxon>
        <taxon>Pseudomonadota</taxon>
        <taxon>Alphaproteobacteria</taxon>
        <taxon>Sphingomonadales</taxon>
        <taxon>Sphingomonadaceae</taxon>
        <taxon>Sphingomonas</taxon>
    </lineage>
</organism>
<dbReference type="SUPFAM" id="SSF55331">
    <property type="entry name" value="Tautomerase/MIF"/>
    <property type="match status" value="1"/>
</dbReference>
<dbReference type="PANTHER" id="PTHR37950">
    <property type="entry name" value="4-HYDROXYPHENYLACETATE CATABOLISM PROTEIN"/>
    <property type="match status" value="1"/>
</dbReference>
<evidence type="ECO:0000313" key="2">
    <source>
        <dbReference type="Proteomes" id="UP000244162"/>
    </source>
</evidence>
<evidence type="ECO:0000313" key="1">
    <source>
        <dbReference type="EMBL" id="PTQ12063.1"/>
    </source>
</evidence>
<dbReference type="Gene3D" id="3.30.429.10">
    <property type="entry name" value="Macrophage Migration Inhibitory Factor"/>
    <property type="match status" value="1"/>
</dbReference>
<sequence>MPHCVIECPASIEAAVDLDILVKTVHDAADSTGIFTPGDVKSRLKVYQHDMVGGRKDDYVHVTIGLLSGRTDDQKKALSSAVARAVCELLPNVHFISVDVRDFCLETYSNRASLDRLAGQAAPARI</sequence>
<comment type="caution">
    <text evidence="1">The sequence shown here is derived from an EMBL/GenBank/DDBJ whole genome shotgun (WGS) entry which is preliminary data.</text>
</comment>
<keyword evidence="2" id="KW-1185">Reference proteome</keyword>
<dbReference type="Pfam" id="PF02962">
    <property type="entry name" value="CHMI"/>
    <property type="match status" value="1"/>
</dbReference>
<protein>
    <submittedName>
        <fullName evidence="1">5-carboxymethyl-2-hydroxymuconate isomerase</fullName>
    </submittedName>
</protein>
<name>A0A2T5FZD6_9SPHN</name>
<dbReference type="InterPro" id="IPR014347">
    <property type="entry name" value="Tautomerase/MIF_sf"/>
</dbReference>
<accession>A0A2T5FZD6</accession>